<feature type="signal peptide" evidence="1">
    <location>
        <begin position="1"/>
        <end position="33"/>
    </location>
</feature>
<dbReference type="OrthoDB" id="4863392at2"/>
<dbReference type="InterPro" id="IPR046542">
    <property type="entry name" value="DUF6801"/>
</dbReference>
<keyword evidence="1" id="KW-0732">Signal</keyword>
<name>A0A5M7BF26_SACHI</name>
<keyword evidence="4" id="KW-1185">Reference proteome</keyword>
<protein>
    <recommendedName>
        <fullName evidence="2">DUF6801 domain-containing protein</fullName>
    </recommendedName>
</protein>
<reference evidence="3 4" key="1">
    <citation type="submission" date="2019-09" db="EMBL/GenBank/DDBJ databases">
        <title>Draft genome sequence of the thermophilic Saccharopolyspora hirsuta VKM Ac-666T.</title>
        <authorList>
            <person name="Lobastova T.G."/>
            <person name="Fokina V."/>
            <person name="Bragin E.Y."/>
            <person name="Shtratnikova V.Y."/>
            <person name="Starodumova I.P."/>
            <person name="Tarlachkov S.V."/>
            <person name="Donova M.V."/>
        </authorList>
    </citation>
    <scope>NUCLEOTIDE SEQUENCE [LARGE SCALE GENOMIC DNA]</scope>
    <source>
        <strain evidence="3 4">VKM Ac-666</strain>
    </source>
</reference>
<feature type="domain" description="DUF6801" evidence="2">
    <location>
        <begin position="50"/>
        <end position="206"/>
    </location>
</feature>
<accession>A0A5M7BF26</accession>
<dbReference type="RefSeq" id="WP_150070114.1">
    <property type="nucleotide sequence ID" value="NZ_VWPH01000016.1"/>
</dbReference>
<organism evidence="3 4">
    <name type="scientific">Saccharopolyspora hirsuta</name>
    <dbReference type="NCBI Taxonomy" id="1837"/>
    <lineage>
        <taxon>Bacteria</taxon>
        <taxon>Bacillati</taxon>
        <taxon>Actinomycetota</taxon>
        <taxon>Actinomycetes</taxon>
        <taxon>Pseudonocardiales</taxon>
        <taxon>Pseudonocardiaceae</taxon>
        <taxon>Saccharopolyspora</taxon>
    </lineage>
</organism>
<evidence type="ECO:0000256" key="1">
    <source>
        <dbReference type="SAM" id="SignalP"/>
    </source>
</evidence>
<comment type="caution">
    <text evidence="3">The sequence shown here is derived from an EMBL/GenBank/DDBJ whole genome shotgun (WGS) entry which is preliminary data.</text>
</comment>
<proteinExistence type="predicted"/>
<dbReference type="AlphaFoldDB" id="A0A5M7BF26"/>
<gene>
    <name evidence="3" type="ORF">F1721_29645</name>
</gene>
<sequence length="211" mass="21059">MPVTAKSVRATAAVLAAAGIASLTAVGTGSALAEPDTASDPRGQVTKEVSFTCEFPMVGARPTKAVVNATFPDAGKVGEAINVTDFKVDVVIDAQTADALRLVGGASVEGSASTGVDLKVNGTDLGVTLNGLSIPSTPVPESGELSTTITGPVPGLTIHQPGEVTFAVGSTFLGKITPKQADGSETELGTFDLPCTLDEGQDPALAAVPVQ</sequence>
<feature type="chain" id="PRO_5024398959" description="DUF6801 domain-containing protein" evidence="1">
    <location>
        <begin position="34"/>
        <end position="211"/>
    </location>
</feature>
<dbReference type="EMBL" id="VWPH01000016">
    <property type="protein sequence ID" value="KAA5827148.1"/>
    <property type="molecule type" value="Genomic_DNA"/>
</dbReference>
<dbReference type="Pfam" id="PF20611">
    <property type="entry name" value="DUF6801"/>
    <property type="match status" value="1"/>
</dbReference>
<dbReference type="Proteomes" id="UP000323946">
    <property type="component" value="Unassembled WGS sequence"/>
</dbReference>
<evidence type="ECO:0000259" key="2">
    <source>
        <dbReference type="Pfam" id="PF20611"/>
    </source>
</evidence>
<evidence type="ECO:0000313" key="3">
    <source>
        <dbReference type="EMBL" id="KAA5827148.1"/>
    </source>
</evidence>
<evidence type="ECO:0000313" key="4">
    <source>
        <dbReference type="Proteomes" id="UP000323946"/>
    </source>
</evidence>